<comment type="caution">
    <text evidence="2">The sequence shown here is derived from an EMBL/GenBank/DDBJ whole genome shotgun (WGS) entry which is preliminary data.</text>
</comment>
<dbReference type="EMBL" id="NIDE01000017">
    <property type="protein sequence ID" value="OWK35771.1"/>
    <property type="molecule type" value="Genomic_DNA"/>
</dbReference>
<evidence type="ECO:0000313" key="3">
    <source>
        <dbReference type="Proteomes" id="UP000214646"/>
    </source>
</evidence>
<dbReference type="AlphaFoldDB" id="A0A225D2G0"/>
<reference evidence="3" key="1">
    <citation type="submission" date="2017-06" db="EMBL/GenBank/DDBJ databases">
        <title>Genome analysis of Fimbriiglobus ruber SP5, the first member of the order Planctomycetales with confirmed chitinolytic capability.</title>
        <authorList>
            <person name="Ravin N.V."/>
            <person name="Rakitin A.L."/>
            <person name="Ivanova A.A."/>
            <person name="Beletsky A.V."/>
            <person name="Kulichevskaya I.S."/>
            <person name="Mardanov A.V."/>
            <person name="Dedysh S.N."/>
        </authorList>
    </citation>
    <scope>NUCLEOTIDE SEQUENCE [LARGE SCALE GENOMIC DNA]</scope>
    <source>
        <strain evidence="3">SP5</strain>
    </source>
</reference>
<gene>
    <name evidence="2" type="ORF">FRUB_08334</name>
</gene>
<name>A0A225D2G0_9BACT</name>
<keyword evidence="3" id="KW-1185">Reference proteome</keyword>
<evidence type="ECO:0000256" key="1">
    <source>
        <dbReference type="SAM" id="MobiDB-lite"/>
    </source>
</evidence>
<dbReference type="RefSeq" id="WP_143393795.1">
    <property type="nucleotide sequence ID" value="NZ_NIDE01000017.1"/>
</dbReference>
<sequence>MVCLSGLEDSFATGAETLLRRLAGLRVSESTVQRATEAAGERLAEAQHAGQTFGPSTPWAWHKDADGKTVGYVSSTPRASGNKVPAGQSRRANGVHRDD</sequence>
<feature type="region of interest" description="Disordered" evidence="1">
    <location>
        <begin position="42"/>
        <end position="99"/>
    </location>
</feature>
<evidence type="ECO:0000313" key="2">
    <source>
        <dbReference type="EMBL" id="OWK35771.1"/>
    </source>
</evidence>
<protein>
    <submittedName>
        <fullName evidence="2">Uncharacterized protein</fullName>
    </submittedName>
</protein>
<organism evidence="2 3">
    <name type="scientific">Fimbriiglobus ruber</name>
    <dbReference type="NCBI Taxonomy" id="1908690"/>
    <lineage>
        <taxon>Bacteria</taxon>
        <taxon>Pseudomonadati</taxon>
        <taxon>Planctomycetota</taxon>
        <taxon>Planctomycetia</taxon>
        <taxon>Gemmatales</taxon>
        <taxon>Gemmataceae</taxon>
        <taxon>Fimbriiglobus</taxon>
    </lineage>
</organism>
<accession>A0A225D2G0</accession>
<proteinExistence type="predicted"/>
<dbReference type="Proteomes" id="UP000214646">
    <property type="component" value="Unassembled WGS sequence"/>
</dbReference>